<dbReference type="CDD" id="cd00452">
    <property type="entry name" value="KDPG_aldolase"/>
    <property type="match status" value="1"/>
</dbReference>
<dbReference type="PANTHER" id="PTHR30246:SF1">
    <property type="entry name" value="2-DEHYDRO-3-DEOXY-6-PHOSPHOGALACTONATE ALDOLASE-RELATED"/>
    <property type="match status" value="1"/>
</dbReference>
<dbReference type="InterPro" id="IPR000887">
    <property type="entry name" value="Aldlse_KDPG_KHG"/>
</dbReference>
<proteinExistence type="inferred from homology"/>
<dbReference type="SUPFAM" id="SSF51569">
    <property type="entry name" value="Aldolase"/>
    <property type="match status" value="1"/>
</dbReference>
<evidence type="ECO:0000256" key="5">
    <source>
        <dbReference type="ARBA" id="ARBA00023277"/>
    </source>
</evidence>
<evidence type="ECO:0000256" key="1">
    <source>
        <dbReference type="ARBA" id="ARBA00004761"/>
    </source>
</evidence>
<comment type="caution">
    <text evidence="6">The sequence shown here is derived from an EMBL/GenBank/DDBJ whole genome shotgun (WGS) entry which is preliminary data.</text>
</comment>
<reference evidence="8 9" key="1">
    <citation type="submission" date="2018-02" db="EMBL/GenBank/DDBJ databases">
        <title>Bacteriophage NCPPB3778 and a type I-E CRISPR drive the evolution of the US Biological Select Agent, Rathayibacter toxicus.</title>
        <authorList>
            <person name="Davis E.W.II."/>
            <person name="Tabima J.F."/>
            <person name="Weisberg A.J."/>
            <person name="Lopes L.D."/>
            <person name="Wiseman M.S."/>
            <person name="Wiseman M.S."/>
            <person name="Pupko T."/>
            <person name="Belcher M.S."/>
            <person name="Sechler A.J."/>
            <person name="Tancos M.A."/>
            <person name="Schroeder B.K."/>
            <person name="Murray T.D."/>
            <person name="Luster D.G."/>
            <person name="Schneider W.L."/>
            <person name="Rogers E."/>
            <person name="Andreote F.D."/>
            <person name="Grunwald N.J."/>
            <person name="Putnam M.L."/>
            <person name="Chang J.H."/>
        </authorList>
    </citation>
    <scope>NUCLEOTIDE SEQUENCE [LARGE SCALE GENOMIC DNA]</scope>
    <source>
        <strain evidence="7 9">AY1D6</strain>
        <strain evidence="6 8">AY1I9</strain>
    </source>
</reference>
<dbReference type="EMBL" id="PSVT01000050">
    <property type="protein sequence ID" value="PPH72380.1"/>
    <property type="molecule type" value="Genomic_DNA"/>
</dbReference>
<dbReference type="EMBL" id="PSUL01000007">
    <property type="protein sequence ID" value="PPF14961.1"/>
    <property type="molecule type" value="Genomic_DNA"/>
</dbReference>
<sequence>MLSKQKVLTTIVQTGAMLIVRPESAKEALSVSRAAVSGGFRALEITLSFPGALEVISILSAQYAQKGIAIGAGTVLDAQAAFAAIQAGASILVSPNLDPAMIRTANRYQIVTISGAFTPTEVVQTLEAGADIVKLFPTAPAGPDYVRALLAPLPQAPILPAGGATSQNVRAWFAAGATAVGVGSFVTRAARLDGDLGHVTRASEEILAAIAAARS</sequence>
<comment type="similarity">
    <text evidence="2">Belongs to the KHG/KDPG aldolase family.</text>
</comment>
<dbReference type="Pfam" id="PF01081">
    <property type="entry name" value="Aldolase"/>
    <property type="match status" value="1"/>
</dbReference>
<dbReference type="AlphaFoldDB" id="A0ABD6WA67"/>
<dbReference type="GO" id="GO:0016829">
    <property type="term" value="F:lyase activity"/>
    <property type="evidence" value="ECO:0007669"/>
    <property type="project" value="UniProtKB-KW"/>
</dbReference>
<evidence type="ECO:0000313" key="8">
    <source>
        <dbReference type="Proteomes" id="UP000237881"/>
    </source>
</evidence>
<evidence type="ECO:0008006" key="10">
    <source>
        <dbReference type="Google" id="ProtNLM"/>
    </source>
</evidence>
<dbReference type="InterPro" id="IPR013785">
    <property type="entry name" value="Aldolase_TIM"/>
</dbReference>
<evidence type="ECO:0000256" key="3">
    <source>
        <dbReference type="ARBA" id="ARBA00011233"/>
    </source>
</evidence>
<dbReference type="Proteomes" id="UP000237881">
    <property type="component" value="Unassembled WGS sequence"/>
</dbReference>
<name>A0ABD6WA67_RATRA</name>
<dbReference type="PANTHER" id="PTHR30246">
    <property type="entry name" value="2-KETO-3-DEOXY-6-PHOSPHOGLUCONATE ALDOLASE"/>
    <property type="match status" value="1"/>
</dbReference>
<keyword evidence="4" id="KW-0456">Lyase</keyword>
<dbReference type="Proteomes" id="UP000239698">
    <property type="component" value="Unassembled WGS sequence"/>
</dbReference>
<evidence type="ECO:0000313" key="7">
    <source>
        <dbReference type="EMBL" id="PPH72380.1"/>
    </source>
</evidence>
<keyword evidence="9" id="KW-1185">Reference proteome</keyword>
<gene>
    <name evidence="6" type="ORF">C5C04_04815</name>
    <name evidence="7" type="ORF">C5C40_14560</name>
</gene>
<organism evidence="6 8">
    <name type="scientific">Rathayibacter rathayi</name>
    <name type="common">Corynebacterium rathayi</name>
    <dbReference type="NCBI Taxonomy" id="33887"/>
    <lineage>
        <taxon>Bacteria</taxon>
        <taxon>Bacillati</taxon>
        <taxon>Actinomycetota</taxon>
        <taxon>Actinomycetes</taxon>
        <taxon>Micrococcales</taxon>
        <taxon>Microbacteriaceae</taxon>
        <taxon>Rathayibacter</taxon>
    </lineage>
</organism>
<accession>A0ABD6WA67</accession>
<comment type="subunit">
    <text evidence="3">Homotrimer.</text>
</comment>
<dbReference type="Gene3D" id="3.20.20.70">
    <property type="entry name" value="Aldolase class I"/>
    <property type="match status" value="1"/>
</dbReference>
<comment type="pathway">
    <text evidence="1">Carbohydrate acid metabolism.</text>
</comment>
<keyword evidence="5" id="KW-0119">Carbohydrate metabolism</keyword>
<evidence type="ECO:0000313" key="6">
    <source>
        <dbReference type="EMBL" id="PPF14961.1"/>
    </source>
</evidence>
<evidence type="ECO:0000313" key="9">
    <source>
        <dbReference type="Proteomes" id="UP000239698"/>
    </source>
</evidence>
<evidence type="ECO:0000256" key="2">
    <source>
        <dbReference type="ARBA" id="ARBA00006906"/>
    </source>
</evidence>
<protein>
    <recommendedName>
        <fullName evidence="10">Bifunctional 4-hydroxy-2-oxoglutarate aldolase/2-dehydro-3-deoxy-phosphogluconate aldolase</fullName>
    </recommendedName>
</protein>
<evidence type="ECO:0000256" key="4">
    <source>
        <dbReference type="ARBA" id="ARBA00023239"/>
    </source>
</evidence>
<dbReference type="RefSeq" id="WP_104248706.1">
    <property type="nucleotide sequence ID" value="NZ_PSUF01000001.1"/>
</dbReference>